<dbReference type="FunFam" id="1.20.1070.10:FF:000015">
    <property type="entry name" value="Olfactory receptor"/>
    <property type="match status" value="1"/>
</dbReference>
<keyword evidence="7" id="KW-0297">G-protein coupled receptor</keyword>
<dbReference type="InterPro" id="IPR000725">
    <property type="entry name" value="Olfact_rcpt"/>
</dbReference>
<evidence type="ECO:0000256" key="9">
    <source>
        <dbReference type="ARBA" id="ARBA00023170"/>
    </source>
</evidence>
<dbReference type="PRINTS" id="PR00245">
    <property type="entry name" value="OLFACTORYR"/>
</dbReference>
<keyword evidence="4 11" id="KW-0812">Transmembrane</keyword>
<dbReference type="Pfam" id="PF13853">
    <property type="entry name" value="7tm_4"/>
    <property type="match status" value="1"/>
</dbReference>
<protein>
    <recommendedName>
        <fullName evidence="12">G-protein coupled receptors family 1 profile domain-containing protein</fullName>
    </recommendedName>
</protein>
<accession>A0A8C5MZL3</accession>
<dbReference type="Gene3D" id="1.20.1070.10">
    <property type="entry name" value="Rhodopsin 7-helix transmembrane proteins"/>
    <property type="match status" value="1"/>
</dbReference>
<keyword evidence="2" id="KW-1003">Cell membrane</keyword>
<evidence type="ECO:0000256" key="7">
    <source>
        <dbReference type="ARBA" id="ARBA00023040"/>
    </source>
</evidence>
<evidence type="ECO:0000313" key="13">
    <source>
        <dbReference type="Ensembl" id="ENSLLEP00000019395.1"/>
    </source>
</evidence>
<dbReference type="AlphaFoldDB" id="A0A8C5MZL3"/>
<feature type="transmembrane region" description="Helical" evidence="11">
    <location>
        <begin position="198"/>
        <end position="225"/>
    </location>
</feature>
<dbReference type="GO" id="GO:0004984">
    <property type="term" value="F:olfactory receptor activity"/>
    <property type="evidence" value="ECO:0007669"/>
    <property type="project" value="InterPro"/>
</dbReference>
<feature type="transmembrane region" description="Helical" evidence="11">
    <location>
        <begin position="237"/>
        <end position="260"/>
    </location>
</feature>
<dbReference type="InterPro" id="IPR017452">
    <property type="entry name" value="GPCR_Rhodpsn_7TM"/>
</dbReference>
<feature type="transmembrane region" description="Helical" evidence="11">
    <location>
        <begin position="26"/>
        <end position="53"/>
    </location>
</feature>
<feature type="transmembrane region" description="Helical" evidence="11">
    <location>
        <begin position="272"/>
        <end position="289"/>
    </location>
</feature>
<feature type="domain" description="G-protein coupled receptors family 1 profile" evidence="12">
    <location>
        <begin position="41"/>
        <end position="287"/>
    </location>
</feature>
<reference evidence="13" key="2">
    <citation type="submission" date="2025-09" db="UniProtKB">
        <authorList>
            <consortium name="Ensembl"/>
        </authorList>
    </citation>
    <scope>IDENTIFICATION</scope>
</reference>
<dbReference type="Ensembl" id="ENSLLET00000020160.1">
    <property type="protein sequence ID" value="ENSLLEP00000019395.1"/>
    <property type="gene ID" value="ENSLLEG00000012289.1"/>
</dbReference>
<keyword evidence="14" id="KW-1185">Reference proteome</keyword>
<keyword evidence="10" id="KW-0807">Transducer</keyword>
<keyword evidence="6 11" id="KW-1133">Transmembrane helix</keyword>
<dbReference type="OrthoDB" id="5950740at2759"/>
<dbReference type="Proteomes" id="UP000694569">
    <property type="component" value="Unplaced"/>
</dbReference>
<reference evidence="13" key="1">
    <citation type="submission" date="2025-08" db="UniProtKB">
        <authorList>
            <consortium name="Ensembl"/>
        </authorList>
    </citation>
    <scope>IDENTIFICATION</scope>
</reference>
<evidence type="ECO:0000256" key="5">
    <source>
        <dbReference type="ARBA" id="ARBA00022725"/>
    </source>
</evidence>
<keyword evidence="9" id="KW-0675">Receptor</keyword>
<dbReference type="PROSITE" id="PS50262">
    <property type="entry name" value="G_PROTEIN_RECEP_F1_2"/>
    <property type="match status" value="1"/>
</dbReference>
<evidence type="ECO:0000256" key="2">
    <source>
        <dbReference type="ARBA" id="ARBA00022475"/>
    </source>
</evidence>
<feature type="transmembrane region" description="Helical" evidence="11">
    <location>
        <begin position="145"/>
        <end position="163"/>
    </location>
</feature>
<evidence type="ECO:0000256" key="10">
    <source>
        <dbReference type="ARBA" id="ARBA00023224"/>
    </source>
</evidence>
<dbReference type="SUPFAM" id="SSF81321">
    <property type="entry name" value="Family A G protein-coupled receptor-like"/>
    <property type="match status" value="1"/>
</dbReference>
<dbReference type="GeneTree" id="ENSGT01140000282496"/>
<evidence type="ECO:0000256" key="4">
    <source>
        <dbReference type="ARBA" id="ARBA00022692"/>
    </source>
</evidence>
<sequence>MENENQTYVHEFILNGLSQDPKTQHLLSALFTIIYVFTMFGNLSLILIVLVSAHMHTPMYYFLCHLSFLDLFYSSTTVPKMLQIMLFSGGGKISLIGCLTQMCANIFLGETECVLLAVMVYDRYVAICFPLHYLVIMSWKKCRSITVTLCLASLVFSTLPTILKPPVFCRVNIIDHFICESIALVKLLCGDSSFHESIIFFGSFFTLLAPFLCVMMSYICIITSIMKISSLSGRTKLFSTCASHLTVVLMFYGTSMAMYLGHKKHQNQKYVAIIYGIICPMLNPIIYSLRNKDVKVTAIKILIRMST</sequence>
<keyword evidence="8 11" id="KW-0472">Membrane</keyword>
<keyword evidence="5" id="KW-0552">Olfaction</keyword>
<comment type="subcellular location">
    <subcellularLocation>
        <location evidence="1">Cell membrane</location>
        <topology evidence="1">Multi-pass membrane protein</topology>
    </subcellularLocation>
</comment>
<dbReference type="PANTHER" id="PTHR26453">
    <property type="entry name" value="OLFACTORY RECEPTOR"/>
    <property type="match status" value="1"/>
</dbReference>
<dbReference type="InterPro" id="IPR000276">
    <property type="entry name" value="GPCR_Rhodpsn"/>
</dbReference>
<keyword evidence="3" id="KW-0716">Sensory transduction</keyword>
<evidence type="ECO:0000256" key="3">
    <source>
        <dbReference type="ARBA" id="ARBA00022606"/>
    </source>
</evidence>
<dbReference type="GO" id="GO:0005886">
    <property type="term" value="C:plasma membrane"/>
    <property type="evidence" value="ECO:0007669"/>
    <property type="project" value="UniProtKB-SubCell"/>
</dbReference>
<proteinExistence type="predicted"/>
<evidence type="ECO:0000256" key="8">
    <source>
        <dbReference type="ARBA" id="ARBA00023136"/>
    </source>
</evidence>
<evidence type="ECO:0000256" key="1">
    <source>
        <dbReference type="ARBA" id="ARBA00004651"/>
    </source>
</evidence>
<evidence type="ECO:0000256" key="6">
    <source>
        <dbReference type="ARBA" id="ARBA00022989"/>
    </source>
</evidence>
<evidence type="ECO:0000256" key="11">
    <source>
        <dbReference type="SAM" id="Phobius"/>
    </source>
</evidence>
<name>A0A8C5MZL3_9ANUR</name>
<dbReference type="PRINTS" id="PR00237">
    <property type="entry name" value="GPCRRHODOPSN"/>
</dbReference>
<evidence type="ECO:0000313" key="14">
    <source>
        <dbReference type="Proteomes" id="UP000694569"/>
    </source>
</evidence>
<organism evidence="13 14">
    <name type="scientific">Leptobrachium leishanense</name>
    <name type="common">Leishan spiny toad</name>
    <dbReference type="NCBI Taxonomy" id="445787"/>
    <lineage>
        <taxon>Eukaryota</taxon>
        <taxon>Metazoa</taxon>
        <taxon>Chordata</taxon>
        <taxon>Craniata</taxon>
        <taxon>Vertebrata</taxon>
        <taxon>Euteleostomi</taxon>
        <taxon>Amphibia</taxon>
        <taxon>Batrachia</taxon>
        <taxon>Anura</taxon>
        <taxon>Pelobatoidea</taxon>
        <taxon>Megophryidae</taxon>
        <taxon>Leptobrachium</taxon>
    </lineage>
</organism>
<evidence type="ECO:0000259" key="12">
    <source>
        <dbReference type="PROSITE" id="PS50262"/>
    </source>
</evidence>
<dbReference type="GO" id="GO:0004930">
    <property type="term" value="F:G protein-coupled receptor activity"/>
    <property type="evidence" value="ECO:0007669"/>
    <property type="project" value="UniProtKB-KW"/>
</dbReference>